<reference evidence="3" key="1">
    <citation type="submission" date="2016-10" db="EMBL/GenBank/DDBJ databases">
        <authorList>
            <person name="Varghese N."/>
            <person name="Submissions S."/>
        </authorList>
    </citation>
    <scope>NUCLEOTIDE SEQUENCE [LARGE SCALE GENOMIC DNA]</scope>
    <source>
        <strain evidence="3">XJ109</strain>
    </source>
</reference>
<dbReference type="STRING" id="684065.SAMN05421738_11841"/>
<gene>
    <name evidence="2" type="ORF">SAMN05421738_11841</name>
</gene>
<dbReference type="InterPro" id="IPR021457">
    <property type="entry name" value="DUF3108"/>
</dbReference>
<protein>
    <recommendedName>
        <fullName evidence="4">DUF3108 domain-containing protein</fullName>
    </recommendedName>
</protein>
<evidence type="ECO:0000256" key="1">
    <source>
        <dbReference type="SAM" id="SignalP"/>
    </source>
</evidence>
<name>A0A1I5ASM3_9FLAO</name>
<evidence type="ECO:0000313" key="2">
    <source>
        <dbReference type="EMBL" id="SFN65400.1"/>
    </source>
</evidence>
<organism evidence="2 3">
    <name type="scientific">Algoriella xinjiangensis</name>
    <dbReference type="NCBI Taxonomy" id="684065"/>
    <lineage>
        <taxon>Bacteria</taxon>
        <taxon>Pseudomonadati</taxon>
        <taxon>Bacteroidota</taxon>
        <taxon>Flavobacteriia</taxon>
        <taxon>Flavobacteriales</taxon>
        <taxon>Weeksellaceae</taxon>
        <taxon>Algoriella</taxon>
    </lineage>
</organism>
<evidence type="ECO:0000313" key="3">
    <source>
        <dbReference type="Proteomes" id="UP000199149"/>
    </source>
</evidence>
<evidence type="ECO:0008006" key="4">
    <source>
        <dbReference type="Google" id="ProtNLM"/>
    </source>
</evidence>
<sequence>MRKYILFFTLLLFTFSTKINAQANYKGGEFLKFRIHYSGLNAGFATIDVKDVTLNGKSHFHIIGKGSSSGAVRAFFKVDDLYESYIDKADFKPTKFVRNVVEGSYKRHQIYYFDHAAKKAKVENKRDGTTKTETIPSDAQDLLSAFYSLRNADHSKLKTGDFLNENIFLGDETLKFKLKVLGRETLKTKFGKINTIKIRPYVQSGRIFEESESVTMWVSDDDNLVPIKIKAGLLVGSLNADLYEYKNLKSPIKFTK</sequence>
<dbReference type="Proteomes" id="UP000199149">
    <property type="component" value="Unassembled WGS sequence"/>
</dbReference>
<dbReference type="AlphaFoldDB" id="A0A1I5ASM3"/>
<accession>A0A1I5ASM3</accession>
<proteinExistence type="predicted"/>
<dbReference type="RefSeq" id="WP_092910222.1">
    <property type="nucleotide sequence ID" value="NZ_FOUZ01000018.1"/>
</dbReference>
<feature type="chain" id="PRO_5011515988" description="DUF3108 domain-containing protein" evidence="1">
    <location>
        <begin position="22"/>
        <end position="256"/>
    </location>
</feature>
<dbReference type="OrthoDB" id="9808473at2"/>
<dbReference type="EMBL" id="FOUZ01000018">
    <property type="protein sequence ID" value="SFN65400.1"/>
    <property type="molecule type" value="Genomic_DNA"/>
</dbReference>
<dbReference type="Pfam" id="PF11306">
    <property type="entry name" value="DUF3108"/>
    <property type="match status" value="1"/>
</dbReference>
<keyword evidence="3" id="KW-1185">Reference proteome</keyword>
<keyword evidence="1" id="KW-0732">Signal</keyword>
<feature type="signal peptide" evidence="1">
    <location>
        <begin position="1"/>
        <end position="21"/>
    </location>
</feature>